<dbReference type="Proteomes" id="UP001489004">
    <property type="component" value="Unassembled WGS sequence"/>
</dbReference>
<dbReference type="Gene3D" id="3.10.390.10">
    <property type="entry name" value="SAND domain-like"/>
    <property type="match status" value="1"/>
</dbReference>
<evidence type="ECO:0000313" key="3">
    <source>
        <dbReference type="Proteomes" id="UP001489004"/>
    </source>
</evidence>
<feature type="compositionally biased region" description="Low complexity" evidence="1">
    <location>
        <begin position="459"/>
        <end position="470"/>
    </location>
</feature>
<dbReference type="AlphaFoldDB" id="A0AAW1Q0C3"/>
<feature type="region of interest" description="Disordered" evidence="1">
    <location>
        <begin position="450"/>
        <end position="483"/>
    </location>
</feature>
<keyword evidence="3" id="KW-1185">Reference proteome</keyword>
<gene>
    <name evidence="2" type="ORF">WJX72_001276</name>
</gene>
<sequence>MTPARGWGVSADEMMLGDRVNQSELEAAQVLAECANTLYTAANSGGQGYYPEAAEPLAADRRATGLLAAASDTPLPAQPDTPSDRADFVLNKRLQAIKTGGRTASGDSQPGTRSTSARGSPHSTMREGGARSQRDAGGRQSRSSTAMRESFPGGPMRPKIPRSPPGNPDLHPILRMGWQPLCEVHCNGLTGKFLGGHDKELYIQCTGSAYADLPLKDASQGGCIMSCSQFEKAAGRELSKKWKESIHVTGEGEGSRATLVSWLKRRTLAMYGEGVVGKSVWVCWSADVETYQGTIISFSKDNGKHKVRYSDRFVEELHLPAELLSFGSEQPELPFTTEAWEGGQQTGTDSAADHTARVSGLVRTQSDVEATAVDPQESSGGVQARSAPVAGPAGGGLLRSSGLAALAGLGGLQHQLQGNGPLNHQNSGISVNSNVKFALDERQEVVVRGERAAKKARGRAASGGSNRLGRTTSNPLNDDDAPYSPHWPCTGQRRLHTIMSEDQLALDSVSADSEDVLRSAPKRPRTGTLDAVARSTNPPAAAIGTGDGPALSPSARFQTVLVYARQKQCLAGYYEAMLLRYGHFKHSAAQQRRKLAEFVVAALHQDVVEREHELKFLAKLRALEAIEAGTAEAPTEASA</sequence>
<evidence type="ECO:0000313" key="2">
    <source>
        <dbReference type="EMBL" id="KAK9814147.1"/>
    </source>
</evidence>
<accession>A0AAW1Q0C3</accession>
<evidence type="ECO:0008006" key="4">
    <source>
        <dbReference type="Google" id="ProtNLM"/>
    </source>
</evidence>
<reference evidence="2 3" key="1">
    <citation type="journal article" date="2024" name="Nat. Commun.">
        <title>Phylogenomics reveals the evolutionary origins of lichenization in chlorophyte algae.</title>
        <authorList>
            <person name="Puginier C."/>
            <person name="Libourel C."/>
            <person name="Otte J."/>
            <person name="Skaloud P."/>
            <person name="Haon M."/>
            <person name="Grisel S."/>
            <person name="Petersen M."/>
            <person name="Berrin J.G."/>
            <person name="Delaux P.M."/>
            <person name="Dal Grande F."/>
            <person name="Keller J."/>
        </authorList>
    </citation>
    <scope>NUCLEOTIDE SEQUENCE [LARGE SCALE GENOMIC DNA]</scope>
    <source>
        <strain evidence="2 3">SAG 2043</strain>
    </source>
</reference>
<evidence type="ECO:0000256" key="1">
    <source>
        <dbReference type="SAM" id="MobiDB-lite"/>
    </source>
</evidence>
<name>A0AAW1Q0C3_9CHLO</name>
<feature type="region of interest" description="Disordered" evidence="1">
    <location>
        <begin position="97"/>
        <end position="171"/>
    </location>
</feature>
<comment type="caution">
    <text evidence="2">The sequence shown here is derived from an EMBL/GenBank/DDBJ whole genome shotgun (WGS) entry which is preliminary data.</text>
</comment>
<proteinExistence type="predicted"/>
<feature type="compositionally biased region" description="Polar residues" evidence="1">
    <location>
        <begin position="105"/>
        <end position="123"/>
    </location>
</feature>
<protein>
    <recommendedName>
        <fullName evidence="4">SAND domain-containing protein</fullName>
    </recommendedName>
</protein>
<feature type="compositionally biased region" description="Basic and acidic residues" evidence="1">
    <location>
        <begin position="124"/>
        <end position="137"/>
    </location>
</feature>
<dbReference type="EMBL" id="JALJOR010000007">
    <property type="protein sequence ID" value="KAK9814147.1"/>
    <property type="molecule type" value="Genomic_DNA"/>
</dbReference>
<dbReference type="InterPro" id="IPR010919">
    <property type="entry name" value="SAND-like_dom_sf"/>
</dbReference>
<organism evidence="2 3">
    <name type="scientific">[Myrmecia] bisecta</name>
    <dbReference type="NCBI Taxonomy" id="41462"/>
    <lineage>
        <taxon>Eukaryota</taxon>
        <taxon>Viridiplantae</taxon>
        <taxon>Chlorophyta</taxon>
        <taxon>core chlorophytes</taxon>
        <taxon>Trebouxiophyceae</taxon>
        <taxon>Trebouxiales</taxon>
        <taxon>Trebouxiaceae</taxon>
        <taxon>Myrmecia</taxon>
    </lineage>
</organism>